<evidence type="ECO:0000256" key="1">
    <source>
        <dbReference type="SAM" id="Phobius"/>
    </source>
</evidence>
<dbReference type="RefSeq" id="WP_345416501.1">
    <property type="nucleotide sequence ID" value="NZ_AP031496.1"/>
</dbReference>
<dbReference type="Proteomes" id="UP001409585">
    <property type="component" value="Unassembled WGS sequence"/>
</dbReference>
<feature type="transmembrane region" description="Helical" evidence="1">
    <location>
        <begin position="6"/>
        <end position="26"/>
    </location>
</feature>
<comment type="caution">
    <text evidence="2">The sequence shown here is derived from an EMBL/GenBank/DDBJ whole genome shotgun (WGS) entry which is preliminary data.</text>
</comment>
<evidence type="ECO:0008006" key="4">
    <source>
        <dbReference type="Google" id="ProtNLM"/>
    </source>
</evidence>
<sequence length="218" mass="24034">MFYTFLTAVCMVAGLGVALLAVRVLLRGGWFWGWLRGMLGLACLVFAVAFALAGLDMLSYKAIVAEKSLAVIKFTQVGPQRFSASLVLNDDASEHVFPVLGDQWQLDARVIKWPNALASLGVKPGYRLERVSGRYFSLEQELNAERSVYQLPQRTFGVDVWRAAQSLSLENWGIDATYGSATYLPMADGAEFEVSLSRTGLLARPFNNSAENAVGRWE</sequence>
<organism evidence="2 3">
    <name type="scientific">Halioxenophilus aromaticivorans</name>
    <dbReference type="NCBI Taxonomy" id="1306992"/>
    <lineage>
        <taxon>Bacteria</taxon>
        <taxon>Pseudomonadati</taxon>
        <taxon>Pseudomonadota</taxon>
        <taxon>Gammaproteobacteria</taxon>
        <taxon>Alteromonadales</taxon>
        <taxon>Alteromonadaceae</taxon>
        <taxon>Halioxenophilus</taxon>
    </lineage>
</organism>
<keyword evidence="3" id="KW-1185">Reference proteome</keyword>
<keyword evidence="1" id="KW-0812">Transmembrane</keyword>
<feature type="transmembrane region" description="Helical" evidence="1">
    <location>
        <begin position="38"/>
        <end position="60"/>
    </location>
</feature>
<dbReference type="AlphaFoldDB" id="A0AAV3TY35"/>
<gene>
    <name evidence="2" type="ORF">GCM10025791_04850</name>
</gene>
<name>A0AAV3TY35_9ALTE</name>
<reference evidence="3" key="1">
    <citation type="journal article" date="2019" name="Int. J. Syst. Evol. Microbiol.">
        <title>The Global Catalogue of Microorganisms (GCM) 10K type strain sequencing project: providing services to taxonomists for standard genome sequencing and annotation.</title>
        <authorList>
            <consortium name="The Broad Institute Genomics Platform"/>
            <consortium name="The Broad Institute Genome Sequencing Center for Infectious Disease"/>
            <person name="Wu L."/>
            <person name="Ma J."/>
        </authorList>
    </citation>
    <scope>NUCLEOTIDE SEQUENCE [LARGE SCALE GENOMIC DNA]</scope>
    <source>
        <strain evidence="3">JCM 19134</strain>
    </source>
</reference>
<keyword evidence="1" id="KW-0472">Membrane</keyword>
<accession>A0AAV3TY35</accession>
<dbReference type="EMBL" id="BAABLX010000004">
    <property type="protein sequence ID" value="GAA4931680.1"/>
    <property type="molecule type" value="Genomic_DNA"/>
</dbReference>
<evidence type="ECO:0000313" key="2">
    <source>
        <dbReference type="EMBL" id="GAA4931680.1"/>
    </source>
</evidence>
<proteinExistence type="predicted"/>
<protein>
    <recommendedName>
        <fullName evidence="4">Cation/multidrug efflux pump</fullName>
    </recommendedName>
</protein>
<evidence type="ECO:0000313" key="3">
    <source>
        <dbReference type="Proteomes" id="UP001409585"/>
    </source>
</evidence>
<keyword evidence="1" id="KW-1133">Transmembrane helix</keyword>